<protein>
    <submittedName>
        <fullName evidence="2">Class I lanthipeptide</fullName>
    </submittedName>
</protein>
<gene>
    <name evidence="2" type="ORF">QGN23_01355</name>
</gene>
<evidence type="ECO:0000313" key="2">
    <source>
        <dbReference type="EMBL" id="WHF51939.1"/>
    </source>
</evidence>
<dbReference type="Proteomes" id="UP001241656">
    <property type="component" value="Chromosome"/>
</dbReference>
<feature type="region of interest" description="Disordered" evidence="1">
    <location>
        <begin position="1"/>
        <end position="50"/>
    </location>
</feature>
<feature type="compositionally biased region" description="Basic residues" evidence="1">
    <location>
        <begin position="1"/>
        <end position="12"/>
    </location>
</feature>
<dbReference type="RefSeq" id="WP_282905246.1">
    <property type="nucleotide sequence ID" value="NZ_CP124855.1"/>
</dbReference>
<dbReference type="NCBIfam" id="NF038153">
    <property type="entry name" value="lant_leader_L1a"/>
    <property type="match status" value="1"/>
</dbReference>
<evidence type="ECO:0000256" key="1">
    <source>
        <dbReference type="SAM" id="MobiDB-lite"/>
    </source>
</evidence>
<name>A0ABY8RG01_9FLAO</name>
<accession>A0ABY8RG01</accession>
<organism evidence="2 3">
    <name type="scientific">Chryseobacterium gotjawalense</name>
    <dbReference type="NCBI Taxonomy" id="3042315"/>
    <lineage>
        <taxon>Bacteria</taxon>
        <taxon>Pseudomonadati</taxon>
        <taxon>Bacteroidota</taxon>
        <taxon>Flavobacteriia</taxon>
        <taxon>Flavobacteriales</taxon>
        <taxon>Weeksellaceae</taxon>
        <taxon>Chryseobacterium group</taxon>
        <taxon>Chryseobacterium</taxon>
    </lineage>
</organism>
<proteinExistence type="predicted"/>
<reference evidence="2 3" key="1">
    <citation type="submission" date="2023-05" db="EMBL/GenBank/DDBJ databases">
        <title>Genomic insight into Chryseobacterium sp. wdc7 isolated forest soil (Gotjawal).</title>
        <authorList>
            <person name="Park S.-J."/>
        </authorList>
    </citation>
    <scope>NUCLEOTIDE SEQUENCE [LARGE SCALE GENOMIC DNA]</scope>
    <source>
        <strain evidence="3">wdc7</strain>
    </source>
</reference>
<sequence length="50" mass="5619">MKKKQQTHKKLSLNKLQIAKVNNPRTIKGGYQEGNTGYTGDTKTDPTETK</sequence>
<dbReference type="EMBL" id="CP124855">
    <property type="protein sequence ID" value="WHF51939.1"/>
    <property type="molecule type" value="Genomic_DNA"/>
</dbReference>
<keyword evidence="3" id="KW-1185">Reference proteome</keyword>
<evidence type="ECO:0000313" key="3">
    <source>
        <dbReference type="Proteomes" id="UP001241656"/>
    </source>
</evidence>
<dbReference type="InterPro" id="IPR058238">
    <property type="entry name" value="Lant_leader_dom"/>
</dbReference>